<feature type="chain" id="PRO_5034094663" evidence="1">
    <location>
        <begin position="19"/>
        <end position="351"/>
    </location>
</feature>
<organism evidence="2 3">
    <name type="scientific">Mycena indigotica</name>
    <dbReference type="NCBI Taxonomy" id="2126181"/>
    <lineage>
        <taxon>Eukaryota</taxon>
        <taxon>Fungi</taxon>
        <taxon>Dikarya</taxon>
        <taxon>Basidiomycota</taxon>
        <taxon>Agaricomycotina</taxon>
        <taxon>Agaricomycetes</taxon>
        <taxon>Agaricomycetidae</taxon>
        <taxon>Agaricales</taxon>
        <taxon>Marasmiineae</taxon>
        <taxon>Mycenaceae</taxon>
        <taxon>Mycena</taxon>
    </lineage>
</organism>
<feature type="signal peptide" evidence="1">
    <location>
        <begin position="1"/>
        <end position="18"/>
    </location>
</feature>
<dbReference type="AlphaFoldDB" id="A0A8H6VYB8"/>
<dbReference type="RefSeq" id="XP_037216086.1">
    <property type="nucleotide sequence ID" value="XM_037366692.1"/>
</dbReference>
<sequence>MNFKVTCIVLAAVTIVNALDFGKSQWIWTNEVTSPGATVPTGSRAFRKTFTPPLGKTPVTANILMDVDDAFTLFVNGAEIGFADRVPYAEQFCVALQPCLNVFAVTAVNTGGSAGLLAAIEVTYSDGSTSTLISDTTWRYSLTVTSGYEQLSFDDNAWTPALSQATYGAAPWGQIETPKSPPVLSLVHSFWVWTNEVSGGVAPLGTRAFRRTYTPQTGATPTSVKIVIVGDDSYTLWINGDVVGSGTSFANAQTYTVALQPAASVVFAVQVTNGGATNNPAGLLASVQVTSIDSTCGCNSSALFGTDADWKYSTTVPAGFEQPAFNDAAWPQAIVEAPFGSSPWGTTMYSG</sequence>
<keyword evidence="1" id="KW-0732">Signal</keyword>
<name>A0A8H6VYB8_9AGAR</name>
<evidence type="ECO:0000256" key="1">
    <source>
        <dbReference type="SAM" id="SignalP"/>
    </source>
</evidence>
<proteinExistence type="predicted"/>
<dbReference type="SUPFAM" id="SSF49785">
    <property type="entry name" value="Galactose-binding domain-like"/>
    <property type="match status" value="1"/>
</dbReference>
<dbReference type="OrthoDB" id="10036721at2759"/>
<protein>
    <submittedName>
        <fullName evidence="2">Uncharacterized protein</fullName>
    </submittedName>
</protein>
<comment type="caution">
    <text evidence="2">The sequence shown here is derived from an EMBL/GenBank/DDBJ whole genome shotgun (WGS) entry which is preliminary data.</text>
</comment>
<dbReference type="Gene3D" id="2.60.120.260">
    <property type="entry name" value="Galactose-binding domain-like"/>
    <property type="match status" value="2"/>
</dbReference>
<evidence type="ECO:0000313" key="3">
    <source>
        <dbReference type="Proteomes" id="UP000636479"/>
    </source>
</evidence>
<dbReference type="EMBL" id="JACAZF010000009">
    <property type="protein sequence ID" value="KAF7294723.1"/>
    <property type="molecule type" value="Genomic_DNA"/>
</dbReference>
<accession>A0A8H6VYB8</accession>
<evidence type="ECO:0000313" key="2">
    <source>
        <dbReference type="EMBL" id="KAF7294723.1"/>
    </source>
</evidence>
<reference evidence="2" key="1">
    <citation type="submission" date="2020-05" db="EMBL/GenBank/DDBJ databases">
        <title>Mycena genomes resolve the evolution of fungal bioluminescence.</title>
        <authorList>
            <person name="Tsai I.J."/>
        </authorList>
    </citation>
    <scope>NUCLEOTIDE SEQUENCE</scope>
    <source>
        <strain evidence="2">171206Taipei</strain>
    </source>
</reference>
<dbReference type="InterPro" id="IPR008979">
    <property type="entry name" value="Galactose-bd-like_sf"/>
</dbReference>
<dbReference type="GeneID" id="59349208"/>
<gene>
    <name evidence="2" type="ORF">MIND_01009700</name>
</gene>
<dbReference type="Proteomes" id="UP000636479">
    <property type="component" value="Unassembled WGS sequence"/>
</dbReference>
<keyword evidence="3" id="KW-1185">Reference proteome</keyword>